<evidence type="ECO:0000259" key="5">
    <source>
        <dbReference type="PROSITE" id="PS51393"/>
    </source>
</evidence>
<evidence type="ECO:0000256" key="4">
    <source>
        <dbReference type="SAM" id="Coils"/>
    </source>
</evidence>
<reference evidence="7" key="3">
    <citation type="submission" date="2015-04" db="UniProtKB">
        <authorList>
            <consortium name="EnsemblPlants"/>
        </authorList>
    </citation>
    <scope>IDENTIFICATION</scope>
    <source>
        <strain evidence="7">cv. Jemalong A17</strain>
    </source>
</reference>
<evidence type="ECO:0000313" key="8">
    <source>
        <dbReference type="Proteomes" id="UP000002051"/>
    </source>
</evidence>
<evidence type="ECO:0000256" key="3">
    <source>
        <dbReference type="ARBA" id="ARBA00023002"/>
    </source>
</evidence>
<evidence type="ECO:0000313" key="7">
    <source>
        <dbReference type="EnsemblPlants" id="KEH19552"/>
    </source>
</evidence>
<organism evidence="6 8">
    <name type="scientific">Medicago truncatula</name>
    <name type="common">Barrel medic</name>
    <name type="synonym">Medicago tribuloides</name>
    <dbReference type="NCBI Taxonomy" id="3880"/>
    <lineage>
        <taxon>Eukaryota</taxon>
        <taxon>Viridiplantae</taxon>
        <taxon>Streptophyta</taxon>
        <taxon>Embryophyta</taxon>
        <taxon>Tracheophyta</taxon>
        <taxon>Spermatophyta</taxon>
        <taxon>Magnoliopsida</taxon>
        <taxon>eudicotyledons</taxon>
        <taxon>Gunneridae</taxon>
        <taxon>Pentapetalae</taxon>
        <taxon>rosids</taxon>
        <taxon>fabids</taxon>
        <taxon>Fabales</taxon>
        <taxon>Fabaceae</taxon>
        <taxon>Papilionoideae</taxon>
        <taxon>50 kb inversion clade</taxon>
        <taxon>NPAAA clade</taxon>
        <taxon>Hologalegina</taxon>
        <taxon>IRL clade</taxon>
        <taxon>Trifolieae</taxon>
        <taxon>Medicago</taxon>
    </lineage>
</organism>
<dbReference type="Pfam" id="PF00305">
    <property type="entry name" value="Lipoxygenase"/>
    <property type="match status" value="2"/>
</dbReference>
<evidence type="ECO:0000256" key="1">
    <source>
        <dbReference type="ARBA" id="ARBA00022723"/>
    </source>
</evidence>
<dbReference type="InterPro" id="IPR013819">
    <property type="entry name" value="LipOase_C"/>
</dbReference>
<dbReference type="Proteomes" id="UP000002051">
    <property type="component" value="Chromosome 8"/>
</dbReference>
<dbReference type="Gene3D" id="3.10.450.60">
    <property type="match status" value="1"/>
</dbReference>
<dbReference type="InterPro" id="IPR000907">
    <property type="entry name" value="LipOase"/>
</dbReference>
<feature type="domain" description="Lipoxygenase" evidence="5">
    <location>
        <begin position="196"/>
        <end position="326"/>
    </location>
</feature>
<dbReference type="STRING" id="3880.A0A072TQ70"/>
<gene>
    <name evidence="6" type="ordered locus">MTR_8g463810</name>
</gene>
<dbReference type="Gene3D" id="1.20.245.10">
    <property type="entry name" value="Lipoxygenase-1, Domain 5"/>
    <property type="match status" value="2"/>
</dbReference>
<name>A0A072TQ70_MEDTR</name>
<feature type="coiled-coil region" evidence="4">
    <location>
        <begin position="163"/>
        <end position="200"/>
    </location>
</feature>
<dbReference type="PANTHER" id="PTHR11771">
    <property type="entry name" value="LIPOXYGENASE"/>
    <property type="match status" value="1"/>
</dbReference>
<dbReference type="GO" id="GO:0046872">
    <property type="term" value="F:metal ion binding"/>
    <property type="evidence" value="ECO:0007669"/>
    <property type="project" value="UniProtKB-KW"/>
</dbReference>
<dbReference type="EMBL" id="CM001224">
    <property type="protein sequence ID" value="KEH19552.1"/>
    <property type="molecule type" value="Genomic_DNA"/>
</dbReference>
<dbReference type="PRINTS" id="PR00087">
    <property type="entry name" value="LIPOXYGENASE"/>
</dbReference>
<dbReference type="PROSITE" id="PS51393">
    <property type="entry name" value="LIPOXYGENASE_3"/>
    <property type="match status" value="1"/>
</dbReference>
<proteinExistence type="predicted"/>
<protein>
    <submittedName>
        <fullName evidence="6">Lipoxygenase</fullName>
    </submittedName>
</protein>
<accession>A0A072TQ70</accession>
<keyword evidence="3" id="KW-0560">Oxidoreductase</keyword>
<dbReference type="InterPro" id="IPR036226">
    <property type="entry name" value="LipOase_C_sf"/>
</dbReference>
<dbReference type="GO" id="GO:0016702">
    <property type="term" value="F:oxidoreductase activity, acting on single donors with incorporation of molecular oxygen, incorporation of two atoms of oxygen"/>
    <property type="evidence" value="ECO:0007669"/>
    <property type="project" value="InterPro"/>
</dbReference>
<reference evidence="6 8" key="1">
    <citation type="journal article" date="2011" name="Nature">
        <title>The Medicago genome provides insight into the evolution of rhizobial symbioses.</title>
        <authorList>
            <person name="Young N.D."/>
            <person name="Debelle F."/>
            <person name="Oldroyd G.E."/>
            <person name="Geurts R."/>
            <person name="Cannon S.B."/>
            <person name="Udvardi M.K."/>
            <person name="Benedito V.A."/>
            <person name="Mayer K.F."/>
            <person name="Gouzy J."/>
            <person name="Schoof H."/>
            <person name="Van de Peer Y."/>
            <person name="Proost S."/>
            <person name="Cook D.R."/>
            <person name="Meyers B.C."/>
            <person name="Spannagl M."/>
            <person name="Cheung F."/>
            <person name="De Mita S."/>
            <person name="Krishnakumar V."/>
            <person name="Gundlach H."/>
            <person name="Zhou S."/>
            <person name="Mudge J."/>
            <person name="Bharti A.K."/>
            <person name="Murray J.D."/>
            <person name="Naoumkina M.A."/>
            <person name="Rosen B."/>
            <person name="Silverstein K.A."/>
            <person name="Tang H."/>
            <person name="Rombauts S."/>
            <person name="Zhao P.X."/>
            <person name="Zhou P."/>
            <person name="Barbe V."/>
            <person name="Bardou P."/>
            <person name="Bechner M."/>
            <person name="Bellec A."/>
            <person name="Berger A."/>
            <person name="Berges H."/>
            <person name="Bidwell S."/>
            <person name="Bisseling T."/>
            <person name="Choisne N."/>
            <person name="Couloux A."/>
            <person name="Denny R."/>
            <person name="Deshpande S."/>
            <person name="Dai X."/>
            <person name="Doyle J.J."/>
            <person name="Dudez A.M."/>
            <person name="Farmer A.D."/>
            <person name="Fouteau S."/>
            <person name="Franken C."/>
            <person name="Gibelin C."/>
            <person name="Gish J."/>
            <person name="Goldstein S."/>
            <person name="Gonzalez A.J."/>
            <person name="Green P.J."/>
            <person name="Hallab A."/>
            <person name="Hartog M."/>
            <person name="Hua A."/>
            <person name="Humphray S.J."/>
            <person name="Jeong D.H."/>
            <person name="Jing Y."/>
            <person name="Jocker A."/>
            <person name="Kenton S.M."/>
            <person name="Kim D.J."/>
            <person name="Klee K."/>
            <person name="Lai H."/>
            <person name="Lang C."/>
            <person name="Lin S."/>
            <person name="Macmil S.L."/>
            <person name="Magdelenat G."/>
            <person name="Matthews L."/>
            <person name="McCorrison J."/>
            <person name="Monaghan E.L."/>
            <person name="Mun J.H."/>
            <person name="Najar F.Z."/>
            <person name="Nicholson C."/>
            <person name="Noirot C."/>
            <person name="O'Bleness M."/>
            <person name="Paule C.R."/>
            <person name="Poulain J."/>
            <person name="Prion F."/>
            <person name="Qin B."/>
            <person name="Qu C."/>
            <person name="Retzel E.F."/>
            <person name="Riddle C."/>
            <person name="Sallet E."/>
            <person name="Samain S."/>
            <person name="Samson N."/>
            <person name="Sanders I."/>
            <person name="Saurat O."/>
            <person name="Scarpelli C."/>
            <person name="Schiex T."/>
            <person name="Segurens B."/>
            <person name="Severin A.J."/>
            <person name="Sherrier D.J."/>
            <person name="Shi R."/>
            <person name="Sims S."/>
            <person name="Singer S.R."/>
            <person name="Sinharoy S."/>
            <person name="Sterck L."/>
            <person name="Viollet A."/>
            <person name="Wang B.B."/>
            <person name="Wang K."/>
            <person name="Wang M."/>
            <person name="Wang X."/>
            <person name="Warfsmann J."/>
            <person name="Weissenbach J."/>
            <person name="White D.D."/>
            <person name="White J.D."/>
            <person name="Wiley G.B."/>
            <person name="Wincker P."/>
            <person name="Xing Y."/>
            <person name="Yang L."/>
            <person name="Yao Z."/>
            <person name="Ying F."/>
            <person name="Zhai J."/>
            <person name="Zhou L."/>
            <person name="Zuber A."/>
            <person name="Denarie J."/>
            <person name="Dixon R.A."/>
            <person name="May G.D."/>
            <person name="Schwartz D.C."/>
            <person name="Rogers J."/>
            <person name="Quetier F."/>
            <person name="Town C.D."/>
            <person name="Roe B.A."/>
        </authorList>
    </citation>
    <scope>NUCLEOTIDE SEQUENCE [LARGE SCALE GENOMIC DNA]</scope>
    <source>
        <strain evidence="6">A17</strain>
        <strain evidence="7 8">cv. Jemalong A17</strain>
    </source>
</reference>
<evidence type="ECO:0000313" key="6">
    <source>
        <dbReference type="EMBL" id="KEH19552.1"/>
    </source>
</evidence>
<keyword evidence="8" id="KW-1185">Reference proteome</keyword>
<sequence length="412" mass="47870">MRAGLQQAMRILIAAGTVEVETRRSDASKFLHVNEKENNGCGIITQCNSVKEDWDMDVNKSLVLPSKNKECQKHTANTLQVTEDQKIENLSTQPPLPPKPPDICCRGAAAKRYIVSDCDSVEVYFDSIHYIDYYYGDRTILAGRKEMEFMANFCAFQFWQHIFKELDKQLEQKEAEMKLVNNASVLKQHYEKKRNELEHEKLFMLDYHDLCLPYVSKVRKSEGATLYGSRSLSFLTSDGILKPPDIELTRPPINSKAQWKQVFTPDSDSSYWLKTHCVVEPIIIAMHRQLSSMHLIFRLLHPHLRYTMEINKALRNDLINRGMVVEDPNAQHGVKLIIEDYPLVNDGLQIWDAIKQWDPGKSIQWHKGNYYIFQTKSSLHFTQWDPGGRSYVRWMSQHGKLLIRIRTRGRVL</sequence>
<dbReference type="AlphaFoldDB" id="A0A072TQ70"/>
<reference evidence="6 8" key="2">
    <citation type="journal article" date="2014" name="BMC Genomics">
        <title>An improved genome release (version Mt4.0) for the model legume Medicago truncatula.</title>
        <authorList>
            <person name="Tang H."/>
            <person name="Krishnakumar V."/>
            <person name="Bidwell S."/>
            <person name="Rosen B."/>
            <person name="Chan A."/>
            <person name="Zhou S."/>
            <person name="Gentzbittel L."/>
            <person name="Childs K.L."/>
            <person name="Yandell M."/>
            <person name="Gundlach H."/>
            <person name="Mayer K.F."/>
            <person name="Schwartz D.C."/>
            <person name="Town C.D."/>
        </authorList>
    </citation>
    <scope>GENOME REANNOTATION</scope>
    <source>
        <strain evidence="6">A17</strain>
        <strain evidence="7 8">cv. Jemalong A17</strain>
    </source>
</reference>
<dbReference type="SUPFAM" id="SSF48484">
    <property type="entry name" value="Lipoxigenase"/>
    <property type="match status" value="1"/>
</dbReference>
<evidence type="ECO:0000256" key="2">
    <source>
        <dbReference type="ARBA" id="ARBA00022964"/>
    </source>
</evidence>
<dbReference type="GO" id="GO:0034440">
    <property type="term" value="P:lipid oxidation"/>
    <property type="evidence" value="ECO:0007669"/>
    <property type="project" value="InterPro"/>
</dbReference>
<keyword evidence="2" id="KW-0223">Dioxygenase</keyword>
<dbReference type="EnsemblPlants" id="KEH19552">
    <property type="protein sequence ID" value="KEH19552"/>
    <property type="gene ID" value="MTR_8g463810"/>
</dbReference>
<dbReference type="HOGENOM" id="CLU_667949_0_0_1"/>
<keyword evidence="1" id="KW-0479">Metal-binding</keyword>
<keyword evidence="4" id="KW-0175">Coiled coil</keyword>